<keyword evidence="3" id="KW-0732">Signal</keyword>
<name>A0A0D2J1S2_9BACT</name>
<dbReference type="InParanoid" id="A0A0D2J1S2"/>
<dbReference type="OrthoDB" id="9772924at2"/>
<dbReference type="Pfam" id="PF00496">
    <property type="entry name" value="SBP_bac_5"/>
    <property type="match status" value="1"/>
</dbReference>
<dbReference type="PANTHER" id="PTHR30290">
    <property type="entry name" value="PERIPLASMIC BINDING COMPONENT OF ABC TRANSPORTER"/>
    <property type="match status" value="1"/>
</dbReference>
<dbReference type="SUPFAM" id="SSF53850">
    <property type="entry name" value="Periplasmic binding protein-like II"/>
    <property type="match status" value="1"/>
</dbReference>
<evidence type="ECO:0000256" key="1">
    <source>
        <dbReference type="ARBA" id="ARBA00005695"/>
    </source>
</evidence>
<dbReference type="CDD" id="cd08514">
    <property type="entry name" value="PBP2_AppA_like"/>
    <property type="match status" value="1"/>
</dbReference>
<gene>
    <name evidence="6" type="ORF">X474_20545</name>
</gene>
<evidence type="ECO:0000259" key="5">
    <source>
        <dbReference type="Pfam" id="PF00496"/>
    </source>
</evidence>
<evidence type="ECO:0000313" key="6">
    <source>
        <dbReference type="EMBL" id="KIX12169.1"/>
    </source>
</evidence>
<dbReference type="PANTHER" id="PTHR30290:SF38">
    <property type="entry name" value="D,D-DIPEPTIDE-BINDING PERIPLASMIC PROTEIN DDPA-RELATED"/>
    <property type="match status" value="1"/>
</dbReference>
<feature type="compositionally biased region" description="Polar residues" evidence="4">
    <location>
        <begin position="9"/>
        <end position="22"/>
    </location>
</feature>
<dbReference type="Proteomes" id="UP000032233">
    <property type="component" value="Unassembled WGS sequence"/>
</dbReference>
<dbReference type="PATRIC" id="fig|1429043.3.peg.4352"/>
<dbReference type="InterPro" id="IPR030678">
    <property type="entry name" value="Peptide/Ni-bd"/>
</dbReference>
<accession>A0A0D2J1S2</accession>
<dbReference type="EMBL" id="AZAC01000034">
    <property type="protein sequence ID" value="KIX12169.1"/>
    <property type="molecule type" value="Genomic_DNA"/>
</dbReference>
<dbReference type="GO" id="GO:0043190">
    <property type="term" value="C:ATP-binding cassette (ABC) transporter complex"/>
    <property type="evidence" value="ECO:0007669"/>
    <property type="project" value="InterPro"/>
</dbReference>
<dbReference type="GO" id="GO:0030288">
    <property type="term" value="C:outer membrane-bounded periplasmic space"/>
    <property type="evidence" value="ECO:0007669"/>
    <property type="project" value="UniProtKB-ARBA"/>
</dbReference>
<comment type="caution">
    <text evidence="6">The sequence shown here is derived from an EMBL/GenBank/DDBJ whole genome shotgun (WGS) entry which is preliminary data.</text>
</comment>
<dbReference type="Gene3D" id="3.90.76.10">
    <property type="entry name" value="Dipeptide-binding Protein, Domain 1"/>
    <property type="match status" value="1"/>
</dbReference>
<reference evidence="6 7" key="1">
    <citation type="submission" date="2013-11" db="EMBL/GenBank/DDBJ databases">
        <title>Metagenomic analysis of a methanogenic consortium involved in long chain n-alkane degradation.</title>
        <authorList>
            <person name="Davidova I.A."/>
            <person name="Callaghan A.V."/>
            <person name="Wawrik B."/>
            <person name="Pruitt S."/>
            <person name="Marks C."/>
            <person name="Duncan K.E."/>
            <person name="Suflita J.M."/>
        </authorList>
    </citation>
    <scope>NUCLEOTIDE SEQUENCE [LARGE SCALE GENOMIC DNA]</scope>
    <source>
        <strain evidence="6 7">SPR</strain>
    </source>
</reference>
<dbReference type="GO" id="GO:0015833">
    <property type="term" value="P:peptide transport"/>
    <property type="evidence" value="ECO:0007669"/>
    <property type="project" value="TreeGrafter"/>
</dbReference>
<evidence type="ECO:0000256" key="2">
    <source>
        <dbReference type="ARBA" id="ARBA00022448"/>
    </source>
</evidence>
<dbReference type="GO" id="GO:1904680">
    <property type="term" value="F:peptide transmembrane transporter activity"/>
    <property type="evidence" value="ECO:0007669"/>
    <property type="project" value="TreeGrafter"/>
</dbReference>
<evidence type="ECO:0000256" key="3">
    <source>
        <dbReference type="ARBA" id="ARBA00022729"/>
    </source>
</evidence>
<dbReference type="InterPro" id="IPR023765">
    <property type="entry name" value="SBP_5_CS"/>
</dbReference>
<dbReference type="STRING" id="1429043.X474_20545"/>
<proteinExistence type="inferred from homology"/>
<keyword evidence="7" id="KW-1185">Reference proteome</keyword>
<feature type="region of interest" description="Disordered" evidence="4">
    <location>
        <begin position="1"/>
        <end position="36"/>
    </location>
</feature>
<dbReference type="InterPro" id="IPR000914">
    <property type="entry name" value="SBP_5_dom"/>
</dbReference>
<dbReference type="PIRSF" id="PIRSF002741">
    <property type="entry name" value="MppA"/>
    <property type="match status" value="1"/>
</dbReference>
<dbReference type="AlphaFoldDB" id="A0A0D2J1S2"/>
<dbReference type="Gene3D" id="3.40.190.10">
    <property type="entry name" value="Periplasmic binding protein-like II"/>
    <property type="match status" value="1"/>
</dbReference>
<dbReference type="FunFam" id="3.10.105.10:FF:000006">
    <property type="entry name" value="Peptide ABC transporter substrate-binding protein"/>
    <property type="match status" value="1"/>
</dbReference>
<dbReference type="PROSITE" id="PS01040">
    <property type="entry name" value="SBP_BACTERIAL_5"/>
    <property type="match status" value="1"/>
</dbReference>
<evidence type="ECO:0000313" key="7">
    <source>
        <dbReference type="Proteomes" id="UP000032233"/>
    </source>
</evidence>
<dbReference type="Gene3D" id="3.10.105.10">
    <property type="entry name" value="Dipeptide-binding Protein, Domain 3"/>
    <property type="match status" value="1"/>
</dbReference>
<sequence length="571" mass="64560">MISIKQSKENSSFLRSLDSQGLNADPARGEAPSPHRKPGKLLIALILLFLFCNLPGAALAQGQPVDGGSIVFGSIGDATSLIPRITSDTASSDVQRYLYNGLVKYDKDLKLVGDLAESWEISPDGLSITFHLKKGVKFHDGHEYTSKDAMFSYEFMVDPKTPTPYAGDYLKVKKAEAPDPYTFKVTYGEVFAPGLASWGMPQLPSHLLKGKDIRESPLNRNPIGTGPYRFDSWQQGSRITLKVFKDYFEGRAHLDKITFRVIPDMATLFLELRAGGIDQMGLTALQYQRQTNNAFFKKNFNKFKYLASSYVYLAYNLKDSKFKDVRVRRALTHAINKKEIIKGVLLGMGQPAVSPYKPGTYWYNPNVSKYKYNPKKALQLLAEAGWKDTDNDGILDKNGQPFEFTIITNQGNPYRANSGIIIQQRLAAIGIKVQIRVIEWASFIKEFIDKGRFEATILAWTITPDPDLYDVWHSENAKPGGLNFVSYKCPELDELLTRGRLTFDQAERKAIYDKAQEILARDQPYTFLYDTYALPIVNSRFYNIHPEPAGISYNFIRWFVPKDRQGVKLLP</sequence>
<organism evidence="6 7">
    <name type="scientific">Dethiosulfatarculus sandiegensis</name>
    <dbReference type="NCBI Taxonomy" id="1429043"/>
    <lineage>
        <taxon>Bacteria</taxon>
        <taxon>Pseudomonadati</taxon>
        <taxon>Thermodesulfobacteriota</taxon>
        <taxon>Desulfarculia</taxon>
        <taxon>Desulfarculales</taxon>
        <taxon>Desulfarculaceae</taxon>
        <taxon>Dethiosulfatarculus</taxon>
    </lineage>
</organism>
<comment type="similarity">
    <text evidence="1">Belongs to the bacterial solute-binding protein 5 family.</text>
</comment>
<dbReference type="InterPro" id="IPR039424">
    <property type="entry name" value="SBP_5"/>
</dbReference>
<evidence type="ECO:0000256" key="4">
    <source>
        <dbReference type="SAM" id="MobiDB-lite"/>
    </source>
</evidence>
<protein>
    <submittedName>
        <fullName evidence="6">Peptide-binding protein</fullName>
    </submittedName>
</protein>
<dbReference type="RefSeq" id="WP_082464491.1">
    <property type="nucleotide sequence ID" value="NZ_AZAC01000034.1"/>
</dbReference>
<feature type="domain" description="Solute-binding protein family 5" evidence="5">
    <location>
        <begin position="110"/>
        <end position="471"/>
    </location>
</feature>
<keyword evidence="2" id="KW-0813">Transport</keyword>